<name>A0A853GS00_9BURK</name>
<comment type="caution">
    <text evidence="2">The sequence shown here is derived from an EMBL/GenBank/DDBJ whole genome shotgun (WGS) entry which is preliminary data.</text>
</comment>
<evidence type="ECO:0000313" key="3">
    <source>
        <dbReference type="Proteomes" id="UP000554144"/>
    </source>
</evidence>
<organism evidence="2 3">
    <name type="scientific">Pollutimonas harenae</name>
    <dbReference type="NCBI Taxonomy" id="657015"/>
    <lineage>
        <taxon>Bacteria</taxon>
        <taxon>Pseudomonadati</taxon>
        <taxon>Pseudomonadota</taxon>
        <taxon>Betaproteobacteria</taxon>
        <taxon>Burkholderiales</taxon>
        <taxon>Alcaligenaceae</taxon>
        <taxon>Pollutimonas</taxon>
    </lineage>
</organism>
<evidence type="ECO:0008006" key="4">
    <source>
        <dbReference type="Google" id="ProtNLM"/>
    </source>
</evidence>
<proteinExistence type="predicted"/>
<gene>
    <name evidence="2" type="ORF">H0A62_05030</name>
</gene>
<dbReference type="OrthoDB" id="8642122at2"/>
<reference evidence="2 3" key="1">
    <citation type="submission" date="2020-07" db="EMBL/GenBank/DDBJ databases">
        <title>Taxonomic revisions and descriptions of new bacterial species based on genomic comparisons in the high-G+C-content subgroup of the family Alcaligenaceae.</title>
        <authorList>
            <person name="Szabo A."/>
            <person name="Felfoldi T."/>
        </authorList>
    </citation>
    <scope>NUCLEOTIDE SEQUENCE [LARGE SCALE GENOMIC DNA]</scope>
    <source>
        <strain evidence="2 3">DSM 25667</strain>
    </source>
</reference>
<dbReference type="AlphaFoldDB" id="A0A853GS00"/>
<feature type="signal peptide" evidence="1">
    <location>
        <begin position="1"/>
        <end position="20"/>
    </location>
</feature>
<sequence length="178" mass="18927">MFKLIGLMLTATLAACQTTAPGHYPAPVDPIPPVVRGENAQMPVAPPAAASRPQSSAVITVHLAQQRQEPSLIPVDAGGDAPLYALPQPVLTQGDIARVSPVTAQDRKTFLLLEMNQYGIAKLRNVTEQARGNFLLLSVQGQLVSVAKIGEVISDGRLLVSTQGPAHTQAIIRLMQNR</sequence>
<dbReference type="Gene3D" id="3.30.1360.200">
    <property type="match status" value="1"/>
</dbReference>
<dbReference type="Proteomes" id="UP000554144">
    <property type="component" value="Unassembled WGS sequence"/>
</dbReference>
<protein>
    <recommendedName>
        <fullName evidence="4">Pilus assembly protein PilP</fullName>
    </recommendedName>
</protein>
<feature type="chain" id="PRO_5032637362" description="Pilus assembly protein PilP" evidence="1">
    <location>
        <begin position="21"/>
        <end position="178"/>
    </location>
</feature>
<dbReference type="PROSITE" id="PS51257">
    <property type="entry name" value="PROKAR_LIPOPROTEIN"/>
    <property type="match status" value="1"/>
</dbReference>
<keyword evidence="3" id="KW-1185">Reference proteome</keyword>
<keyword evidence="1" id="KW-0732">Signal</keyword>
<evidence type="ECO:0000256" key="1">
    <source>
        <dbReference type="SAM" id="SignalP"/>
    </source>
</evidence>
<evidence type="ECO:0000313" key="2">
    <source>
        <dbReference type="EMBL" id="NYT84961.1"/>
    </source>
</evidence>
<accession>A0A853GS00</accession>
<dbReference type="EMBL" id="JACCEV010000001">
    <property type="protein sequence ID" value="NYT84961.1"/>
    <property type="molecule type" value="Genomic_DNA"/>
</dbReference>